<evidence type="ECO:0000313" key="2">
    <source>
        <dbReference type="EMBL" id="QXM25547.1"/>
    </source>
</evidence>
<protein>
    <submittedName>
        <fullName evidence="2">TerB family tellurite resistance protein</fullName>
    </submittedName>
</protein>
<dbReference type="EMBL" id="CP076448">
    <property type="protein sequence ID" value="QXM25547.1"/>
    <property type="molecule type" value="Genomic_DNA"/>
</dbReference>
<dbReference type="Pfam" id="PF05099">
    <property type="entry name" value="TerB"/>
    <property type="match status" value="1"/>
</dbReference>
<dbReference type="CDD" id="cd07316">
    <property type="entry name" value="terB_like_DjlA"/>
    <property type="match status" value="1"/>
</dbReference>
<gene>
    <name evidence="2" type="ORF">KO353_04845</name>
</gene>
<dbReference type="KEGG" id="elio:KO353_04845"/>
<dbReference type="InterPro" id="IPR001623">
    <property type="entry name" value="DnaJ_domain"/>
</dbReference>
<reference evidence="2" key="1">
    <citation type="submission" date="2021-06" db="EMBL/GenBank/DDBJ databases">
        <title>Elioraea tepida, sp. nov., a moderately thermophilic aerobic anoxygenic phototrophic bacterium isolated from an alkaline siliceous hot spring mat community in Yellowstone National Park, WY, USA.</title>
        <authorList>
            <person name="Saini M.K."/>
            <person name="Yoshida S."/>
            <person name="Sebastian A."/>
            <person name="Hirose S."/>
            <person name="Hara E."/>
            <person name="Tamaki H."/>
            <person name="Soulier N.T."/>
            <person name="Albert I."/>
            <person name="Hanada S."/>
            <person name="Bryant D.A."/>
            <person name="Tank M."/>
        </authorList>
    </citation>
    <scope>NUCLEOTIDE SEQUENCE</scope>
    <source>
        <strain evidence="2">MS-P2</strain>
    </source>
</reference>
<dbReference type="RefSeq" id="WP_218286603.1">
    <property type="nucleotide sequence ID" value="NZ_CP076448.1"/>
</dbReference>
<accession>A0A975U386</accession>
<dbReference type="PROSITE" id="PS50076">
    <property type="entry name" value="DNAJ_2"/>
    <property type="match status" value="1"/>
</dbReference>
<dbReference type="Pfam" id="PF00226">
    <property type="entry name" value="DnaJ"/>
    <property type="match status" value="1"/>
</dbReference>
<organism evidence="2 3">
    <name type="scientific">Elioraea tepida</name>
    <dbReference type="NCBI Taxonomy" id="2843330"/>
    <lineage>
        <taxon>Bacteria</taxon>
        <taxon>Pseudomonadati</taxon>
        <taxon>Pseudomonadota</taxon>
        <taxon>Alphaproteobacteria</taxon>
        <taxon>Acetobacterales</taxon>
        <taxon>Elioraeaceae</taxon>
        <taxon>Elioraea</taxon>
    </lineage>
</organism>
<name>A0A975U386_9PROT</name>
<dbReference type="CDD" id="cd06257">
    <property type="entry name" value="DnaJ"/>
    <property type="match status" value="1"/>
</dbReference>
<dbReference type="InterPro" id="IPR007791">
    <property type="entry name" value="DjlA_N"/>
</dbReference>
<dbReference type="Proteomes" id="UP000694001">
    <property type="component" value="Chromosome"/>
</dbReference>
<evidence type="ECO:0000259" key="1">
    <source>
        <dbReference type="PROSITE" id="PS50076"/>
    </source>
</evidence>
<dbReference type="AlphaFoldDB" id="A0A975U386"/>
<keyword evidence="3" id="KW-1185">Reference proteome</keyword>
<evidence type="ECO:0000313" key="3">
    <source>
        <dbReference type="Proteomes" id="UP000694001"/>
    </source>
</evidence>
<proteinExistence type="predicted"/>
<dbReference type="SMART" id="SM00271">
    <property type="entry name" value="DnaJ"/>
    <property type="match status" value="1"/>
</dbReference>
<sequence length="264" mass="28351">MSVWGKILGGMAGFAMGGPVGALLGAALGHAADTRGGQGLSGMRPADLLGRPDPLRMTEIAAMLGSRDTVFSIAVVVLAAKLAKVDGPVKRSEIDAFKRLFRFAPENAKDIARLWDGARESADGFEPFAEKLAEAFADNRAVLEEVLAALFAVARADGPLNPAEERFLAAVRARFGLSERAWEQARAGAAGRVEPAGPDPYAVLGVSRNASTEEIRATWRRLMRENHPDTLAARGVPPHFIEAATRRVSEFNAAWNRIKRERGL</sequence>
<feature type="domain" description="J" evidence="1">
    <location>
        <begin position="199"/>
        <end position="263"/>
    </location>
</feature>